<sequence length="236" mass="27010">MNHSENSNIENESNEHDRTLLTQISGSASALINSPNEIGQQLMSPFEDEFHDALTEQELLDALSSDVSSVINEEDIDRMILSPEPINRNISILPRPRIFRQNDPSEFEEPQTQRRRTAAGMVDEGLDMLEDTRGNSISEWVSMSAPRAEIKRRLKNFIMTFTDDKDHHVYQERIKRMCEQNGQSLIIDYNNLALHSHVIAYFLPEAPSEIIDIFNEVVYFLYSDGQISSSSYVSTI</sequence>
<evidence type="ECO:0000259" key="1">
    <source>
        <dbReference type="Pfam" id="PF14551"/>
    </source>
</evidence>
<dbReference type="Gene3D" id="3.30.1640.10">
    <property type="entry name" value="mini-chromosome maintenance (MCM) complex, chain A, domain 1"/>
    <property type="match status" value="1"/>
</dbReference>
<dbReference type="Pfam" id="PF14551">
    <property type="entry name" value="MCM_N"/>
    <property type="match status" value="1"/>
</dbReference>
<dbReference type="SUPFAM" id="SSF50249">
    <property type="entry name" value="Nucleic acid-binding proteins"/>
    <property type="match status" value="1"/>
</dbReference>
<dbReference type="InterPro" id="IPR012340">
    <property type="entry name" value="NA-bd_OB-fold"/>
</dbReference>
<dbReference type="InterPro" id="IPR027925">
    <property type="entry name" value="MCM_N"/>
</dbReference>
<protein>
    <submittedName>
        <fullName evidence="2">DNA replication licensing factor Mcm2 (Trinotate prediction)</fullName>
    </submittedName>
</protein>
<name>A0A6G3MH54_HENSL</name>
<accession>A0A6G3MH54</accession>
<evidence type="ECO:0000313" key="2">
    <source>
        <dbReference type="EMBL" id="NDJ93329.1"/>
    </source>
</evidence>
<organism evidence="2">
    <name type="scientific">Henneguya salminicola</name>
    <name type="common">Myxosporean</name>
    <dbReference type="NCBI Taxonomy" id="69463"/>
    <lineage>
        <taxon>Eukaryota</taxon>
        <taxon>Metazoa</taxon>
        <taxon>Cnidaria</taxon>
        <taxon>Myxozoa</taxon>
        <taxon>Myxosporea</taxon>
        <taxon>Bivalvulida</taxon>
        <taxon>Platysporina</taxon>
        <taxon>Myxobolidae</taxon>
        <taxon>Henneguya</taxon>
    </lineage>
</organism>
<reference evidence="2" key="1">
    <citation type="submission" date="2018-11" db="EMBL/GenBank/DDBJ databases">
        <title>Henneguya salminicola genome and transcriptome.</title>
        <authorList>
            <person name="Yahalomi D."/>
            <person name="Atkinson S.D."/>
            <person name="Neuhof M."/>
            <person name="Chang E.S."/>
            <person name="Philippe H."/>
            <person name="Cartwright P."/>
            <person name="Bartholomew J.L."/>
            <person name="Huchon D."/>
        </authorList>
    </citation>
    <scope>NUCLEOTIDE SEQUENCE</scope>
    <source>
        <strain evidence="2">Hz1</strain>
        <tissue evidence="2">Whole</tissue>
    </source>
</reference>
<proteinExistence type="predicted"/>
<dbReference type="EMBL" id="GHBP01003242">
    <property type="protein sequence ID" value="NDJ93329.1"/>
    <property type="molecule type" value="Transcribed_RNA"/>
</dbReference>
<dbReference type="AlphaFoldDB" id="A0A6G3MH54"/>
<feature type="domain" description="MCM N-terminal" evidence="1">
    <location>
        <begin position="151"/>
        <end position="218"/>
    </location>
</feature>